<dbReference type="STRING" id="50990.A0A4Y7PGR1"/>
<evidence type="ECO:0000256" key="1">
    <source>
        <dbReference type="SAM" id="MobiDB-lite"/>
    </source>
</evidence>
<dbReference type="GO" id="GO:1905762">
    <property type="term" value="F:CCR4-NOT complex binding"/>
    <property type="evidence" value="ECO:0007669"/>
    <property type="project" value="TreeGrafter"/>
</dbReference>
<evidence type="ECO:0000313" key="3">
    <source>
        <dbReference type="EMBL" id="TDL14228.1"/>
    </source>
</evidence>
<dbReference type="InterPro" id="IPR021139">
    <property type="entry name" value="NYN"/>
</dbReference>
<feature type="compositionally biased region" description="Polar residues" evidence="1">
    <location>
        <begin position="547"/>
        <end position="556"/>
    </location>
</feature>
<feature type="compositionally biased region" description="Basic and acidic residues" evidence="1">
    <location>
        <begin position="561"/>
        <end position="585"/>
    </location>
</feature>
<evidence type="ECO:0000259" key="2">
    <source>
        <dbReference type="Pfam" id="PF01936"/>
    </source>
</evidence>
<dbReference type="AlphaFoldDB" id="A0A4Y7PGR1"/>
<feature type="region of interest" description="Disordered" evidence="1">
    <location>
        <begin position="547"/>
        <end position="624"/>
    </location>
</feature>
<dbReference type="VEuPathDB" id="FungiDB:BD410DRAFT_797288"/>
<gene>
    <name evidence="3" type="ORF">BD410DRAFT_797288</name>
</gene>
<keyword evidence="4" id="KW-1185">Reference proteome</keyword>
<sequence length="823" mass="89398">MTGDGQVAIFWDCETCRIPTSISGYKLVNRIRQVVQDYGEITKFRAYLDVSLDSLQPTTWAQHSELQCSGVNMVYCMRNGNMDVANRMMLVDMVSHAIDRPSPRPSPATIAVISGNHDFTYGMSVLRLRGYNIIVIAPPSAHPSITSQASTVLNWKSDIIDTLSAVEDEDKSDPRAPPPKWPHSKLEKAPLIRVRSSPNDTVLCSRCVQGQETQSSQQIQVLTSHSVEASKTLADLMESMRAVLSDCRDVLAKLAPLANSGNDVDRNASRGGHARPDVFHSSGLEQEDEHITSATQTNSTPSAAQVTTDDNPIETKLNSLDVFPSSSNHSFPMAEVQHNVGDVDSGRLEDEPAKMEFGMANEEDKAAAKGTPKAFPTPANGRILAMGLCSDDNSADVGITVSKSEASCDSNTLPTFGGGSNDIPISNTSNSPTPIKADTPEKFFPLLLVLTRQHANGIEKPLWSQVGGELRHIDPLVYKKAGSKKLKEYLEMAEANGIVEIGSRHLLGQEWVRLSEPKSHEDQLDGGDAFVDISQVFGGSTTPCIPTGSSSVQSSAARPPSRCELESTVDEVPRSDTGDSYHTTEDMTYGVDHGQSWGDSDGDLSPTDRAGDPSVNYAPSPPMPQPFNQVSYAQVLLRSPGEPSGSGYPPILPVESQSPLVPEISEHTPETFANLISVLCSLRAKGVYLPSWTEVGTALRQLDAEVYKRAGVSKLKAYLELAERADVIIVGGRDRPNQEWVQINPQSPFMPLVDFLAQRLIEGDKYILRSILGERLPQAYPGIYERAGVSSLMQYLARAEANGFVVFGSASSSDMKWVSLREL</sequence>
<dbReference type="InterPro" id="IPR024768">
    <property type="entry name" value="Marf1"/>
</dbReference>
<feature type="compositionally biased region" description="Polar residues" evidence="1">
    <location>
        <begin position="292"/>
        <end position="310"/>
    </location>
</feature>
<dbReference type="CDD" id="cd10910">
    <property type="entry name" value="PIN_limkain_b1_N_like"/>
    <property type="match status" value="1"/>
</dbReference>
<dbReference type="Proteomes" id="UP000294933">
    <property type="component" value="Unassembled WGS sequence"/>
</dbReference>
<dbReference type="GO" id="GO:0005777">
    <property type="term" value="C:peroxisome"/>
    <property type="evidence" value="ECO:0007669"/>
    <property type="project" value="InterPro"/>
</dbReference>
<organism evidence="3 4">
    <name type="scientific">Rickenella mellea</name>
    <dbReference type="NCBI Taxonomy" id="50990"/>
    <lineage>
        <taxon>Eukaryota</taxon>
        <taxon>Fungi</taxon>
        <taxon>Dikarya</taxon>
        <taxon>Basidiomycota</taxon>
        <taxon>Agaricomycotina</taxon>
        <taxon>Agaricomycetes</taxon>
        <taxon>Hymenochaetales</taxon>
        <taxon>Rickenellaceae</taxon>
        <taxon>Rickenella</taxon>
    </lineage>
</organism>
<dbReference type="EMBL" id="ML170368">
    <property type="protein sequence ID" value="TDL14228.1"/>
    <property type="molecule type" value="Genomic_DNA"/>
</dbReference>
<feature type="compositionally biased region" description="Basic and acidic residues" evidence="1">
    <location>
        <begin position="263"/>
        <end position="278"/>
    </location>
</feature>
<protein>
    <recommendedName>
        <fullName evidence="2">NYN domain-containing protein</fullName>
    </recommendedName>
</protein>
<feature type="region of interest" description="Disordered" evidence="1">
    <location>
        <begin position="166"/>
        <end position="187"/>
    </location>
</feature>
<proteinExistence type="predicted"/>
<dbReference type="OrthoDB" id="549353at2759"/>
<dbReference type="Pfam" id="PF01936">
    <property type="entry name" value="NYN"/>
    <property type="match status" value="1"/>
</dbReference>
<feature type="domain" description="NYN" evidence="2">
    <location>
        <begin position="7"/>
        <end position="151"/>
    </location>
</feature>
<dbReference type="Gene3D" id="3.40.50.1010">
    <property type="entry name" value="5'-nuclease"/>
    <property type="match status" value="1"/>
</dbReference>
<name>A0A4Y7PGR1_9AGAM</name>
<reference evidence="3 4" key="1">
    <citation type="submission" date="2018-06" db="EMBL/GenBank/DDBJ databases">
        <title>A transcriptomic atlas of mushroom development highlights an independent origin of complex multicellularity.</title>
        <authorList>
            <consortium name="DOE Joint Genome Institute"/>
            <person name="Krizsan K."/>
            <person name="Almasi E."/>
            <person name="Merenyi Z."/>
            <person name="Sahu N."/>
            <person name="Viragh M."/>
            <person name="Koszo T."/>
            <person name="Mondo S."/>
            <person name="Kiss B."/>
            <person name="Balint B."/>
            <person name="Kues U."/>
            <person name="Barry K."/>
            <person name="Hegedus J.C."/>
            <person name="Henrissat B."/>
            <person name="Johnson J."/>
            <person name="Lipzen A."/>
            <person name="Ohm R."/>
            <person name="Nagy I."/>
            <person name="Pangilinan J."/>
            <person name="Yan J."/>
            <person name="Xiong Y."/>
            <person name="Grigoriev I.V."/>
            <person name="Hibbett D.S."/>
            <person name="Nagy L.G."/>
        </authorList>
    </citation>
    <scope>NUCLEOTIDE SEQUENCE [LARGE SCALE GENOMIC DNA]</scope>
    <source>
        <strain evidence="3 4">SZMC22713</strain>
    </source>
</reference>
<accession>A0A4Y7PGR1</accession>
<dbReference type="GO" id="GO:0010468">
    <property type="term" value="P:regulation of gene expression"/>
    <property type="evidence" value="ECO:0007669"/>
    <property type="project" value="InterPro"/>
</dbReference>
<dbReference type="PANTHER" id="PTHR14379">
    <property type="entry name" value="LIMKAIN B LKAP"/>
    <property type="match status" value="1"/>
</dbReference>
<feature type="region of interest" description="Disordered" evidence="1">
    <location>
        <begin position="260"/>
        <end position="310"/>
    </location>
</feature>
<dbReference type="PANTHER" id="PTHR14379:SF3">
    <property type="entry name" value="MEIOSIS REGULATOR AND MRNA STABILITY FACTOR 1"/>
    <property type="match status" value="1"/>
</dbReference>
<dbReference type="GO" id="GO:0004540">
    <property type="term" value="F:RNA nuclease activity"/>
    <property type="evidence" value="ECO:0007669"/>
    <property type="project" value="InterPro"/>
</dbReference>
<evidence type="ECO:0000313" key="4">
    <source>
        <dbReference type="Proteomes" id="UP000294933"/>
    </source>
</evidence>